<keyword evidence="4 11" id="KW-0808">Transferase</keyword>
<dbReference type="Proteomes" id="UP000530850">
    <property type="component" value="Unassembled WGS sequence"/>
</dbReference>
<keyword evidence="6" id="KW-0448">Lipopolysaccharide biosynthesis</keyword>
<evidence type="ECO:0000256" key="3">
    <source>
        <dbReference type="ARBA" id="ARBA00022676"/>
    </source>
</evidence>
<dbReference type="SUPFAM" id="SSF53448">
    <property type="entry name" value="Nucleotide-diphospho-sugar transferases"/>
    <property type="match status" value="1"/>
</dbReference>
<keyword evidence="2" id="KW-1003">Cell membrane</keyword>
<gene>
    <name evidence="11" type="ORF">FHR31_001058</name>
</gene>
<keyword evidence="5 9" id="KW-0812">Transmembrane</keyword>
<reference evidence="11 12" key="1">
    <citation type="submission" date="2020-08" db="EMBL/GenBank/DDBJ databases">
        <title>Sequencing the genomes of 1000 actinobacteria strains.</title>
        <authorList>
            <person name="Klenk H.-P."/>
        </authorList>
    </citation>
    <scope>NUCLEOTIDE SEQUENCE [LARGE SCALE GENOMIC DNA]</scope>
    <source>
        <strain evidence="11 12">DSM 22242</strain>
    </source>
</reference>
<comment type="similarity">
    <text evidence="1">Belongs to the glycosyltransferase 2 family.</text>
</comment>
<keyword evidence="8 9" id="KW-0472">Membrane</keyword>
<dbReference type="GeneID" id="93357283"/>
<dbReference type="Pfam" id="PF00535">
    <property type="entry name" value="Glycos_transf_2"/>
    <property type="match status" value="1"/>
</dbReference>
<dbReference type="GO" id="GO:0099621">
    <property type="term" value="F:undecaprenyl-phosphate 4-deoxy-4-formamido-L-arabinose transferase activity"/>
    <property type="evidence" value="ECO:0007669"/>
    <property type="project" value="UniProtKB-EC"/>
</dbReference>
<feature type="transmembrane region" description="Helical" evidence="9">
    <location>
        <begin position="226"/>
        <end position="247"/>
    </location>
</feature>
<organism evidence="11 12">
    <name type="scientific">Parvibacter caecicola</name>
    <dbReference type="NCBI Taxonomy" id="747645"/>
    <lineage>
        <taxon>Bacteria</taxon>
        <taxon>Bacillati</taxon>
        <taxon>Actinomycetota</taxon>
        <taxon>Coriobacteriia</taxon>
        <taxon>Coriobacteriales</taxon>
        <taxon>Coriobacteriaceae</taxon>
        <taxon>Parvibacter</taxon>
    </lineage>
</organism>
<dbReference type="RefSeq" id="WP_123185976.1">
    <property type="nucleotide sequence ID" value="NZ_JACHYA010000002.1"/>
</dbReference>
<feature type="transmembrane region" description="Helical" evidence="9">
    <location>
        <begin position="259"/>
        <end position="280"/>
    </location>
</feature>
<accession>A0A7W5D2H0</accession>
<dbReference type="InterPro" id="IPR001173">
    <property type="entry name" value="Glyco_trans_2-like"/>
</dbReference>
<keyword evidence="7 9" id="KW-1133">Transmembrane helix</keyword>
<evidence type="ECO:0000256" key="5">
    <source>
        <dbReference type="ARBA" id="ARBA00022692"/>
    </source>
</evidence>
<dbReference type="CDD" id="cd04187">
    <property type="entry name" value="DPM1_like_bac"/>
    <property type="match status" value="1"/>
</dbReference>
<evidence type="ECO:0000256" key="1">
    <source>
        <dbReference type="ARBA" id="ARBA00006739"/>
    </source>
</evidence>
<evidence type="ECO:0000256" key="4">
    <source>
        <dbReference type="ARBA" id="ARBA00022679"/>
    </source>
</evidence>
<evidence type="ECO:0000313" key="12">
    <source>
        <dbReference type="Proteomes" id="UP000530850"/>
    </source>
</evidence>
<evidence type="ECO:0000256" key="2">
    <source>
        <dbReference type="ARBA" id="ARBA00022475"/>
    </source>
</evidence>
<evidence type="ECO:0000256" key="7">
    <source>
        <dbReference type="ARBA" id="ARBA00022989"/>
    </source>
</evidence>
<dbReference type="AlphaFoldDB" id="A0A7W5D2H0"/>
<evidence type="ECO:0000256" key="6">
    <source>
        <dbReference type="ARBA" id="ARBA00022985"/>
    </source>
</evidence>
<dbReference type="InterPro" id="IPR050256">
    <property type="entry name" value="Glycosyltransferase_2"/>
</dbReference>
<dbReference type="GO" id="GO:0005886">
    <property type="term" value="C:plasma membrane"/>
    <property type="evidence" value="ECO:0007669"/>
    <property type="project" value="TreeGrafter"/>
</dbReference>
<dbReference type="PANTHER" id="PTHR48090:SF3">
    <property type="entry name" value="UNDECAPRENYL-PHOSPHATE 4-DEOXY-4-FORMAMIDO-L-ARABINOSE TRANSFERASE"/>
    <property type="match status" value="1"/>
</dbReference>
<evidence type="ECO:0000256" key="9">
    <source>
        <dbReference type="SAM" id="Phobius"/>
    </source>
</evidence>
<evidence type="ECO:0000256" key="8">
    <source>
        <dbReference type="ARBA" id="ARBA00023136"/>
    </source>
</evidence>
<feature type="domain" description="Glycosyltransferase 2-like" evidence="10">
    <location>
        <begin position="4"/>
        <end position="140"/>
    </location>
</feature>
<comment type="caution">
    <text evidence="11">The sequence shown here is derived from an EMBL/GenBank/DDBJ whole genome shotgun (WGS) entry which is preliminary data.</text>
</comment>
<dbReference type="InterPro" id="IPR029044">
    <property type="entry name" value="Nucleotide-diphossugar_trans"/>
</dbReference>
<evidence type="ECO:0000259" key="10">
    <source>
        <dbReference type="Pfam" id="PF00535"/>
    </source>
</evidence>
<dbReference type="EMBL" id="JACHYA010000002">
    <property type="protein sequence ID" value="MBB3171246.1"/>
    <property type="molecule type" value="Genomic_DNA"/>
</dbReference>
<name>A0A7W5D2H0_9ACTN</name>
<dbReference type="GO" id="GO:0009103">
    <property type="term" value="P:lipopolysaccharide biosynthetic process"/>
    <property type="evidence" value="ECO:0007669"/>
    <property type="project" value="UniProtKB-KW"/>
</dbReference>
<evidence type="ECO:0000313" key="11">
    <source>
        <dbReference type="EMBL" id="MBB3171246.1"/>
    </source>
</evidence>
<dbReference type="Gene3D" id="3.90.550.10">
    <property type="entry name" value="Spore Coat Polysaccharide Biosynthesis Protein SpsA, Chain A"/>
    <property type="match status" value="1"/>
</dbReference>
<sequence>MLVSVVIPCYYSEDMIEEVVELTKKELVEAGYEYEFILVNDGSVDGTFDAIERLCATDAEVVGVNCAKNSGQHNAIMAGLRETRGDIVMLMDDDMQTHPSQCLKLLSKMKEGYDVVFAEWEQQREAWWRLLGSRFATWSMRALTSRPKDIYSSNFVVFRRHVRDEVVRYCGPYVYIQGLLFRATANMANVKVTHFERTQGSSGYSLKSLIRLWSTVLNFSMVPLRLATVFGASLGIVGLASAVVIFAMRMMDPQMQAGWPSLMATVLTCSGLIILFLGIIGEYLGRVFMTINNAPQYVLKRVVDNRPQVRQPCEGND</sequence>
<dbReference type="EC" id="2.4.2.53" evidence="11"/>
<keyword evidence="3 11" id="KW-0328">Glycosyltransferase</keyword>
<protein>
    <submittedName>
        <fullName evidence="11">Undecaprenyl-phosphate 4-deoxy-4-formamido-L-arabinose transferase</fullName>
        <ecNumber evidence="11">2.4.2.53</ecNumber>
    </submittedName>
</protein>
<proteinExistence type="inferred from homology"/>
<dbReference type="PANTHER" id="PTHR48090">
    <property type="entry name" value="UNDECAPRENYL-PHOSPHATE 4-DEOXY-4-FORMAMIDO-L-ARABINOSE TRANSFERASE-RELATED"/>
    <property type="match status" value="1"/>
</dbReference>